<dbReference type="Proteomes" id="UP001157006">
    <property type="component" value="Chromosome 2"/>
</dbReference>
<dbReference type="SUPFAM" id="SSF57756">
    <property type="entry name" value="Retrovirus zinc finger-like domains"/>
    <property type="match status" value="1"/>
</dbReference>
<protein>
    <recommendedName>
        <fullName evidence="3">CCHC-type domain-containing protein</fullName>
    </recommendedName>
</protein>
<gene>
    <name evidence="4" type="ORF">VFH_II249920</name>
</gene>
<evidence type="ECO:0000259" key="3">
    <source>
        <dbReference type="PROSITE" id="PS50158"/>
    </source>
</evidence>
<organism evidence="4 5">
    <name type="scientific">Vicia faba</name>
    <name type="common">Broad bean</name>
    <name type="synonym">Faba vulgaris</name>
    <dbReference type="NCBI Taxonomy" id="3906"/>
    <lineage>
        <taxon>Eukaryota</taxon>
        <taxon>Viridiplantae</taxon>
        <taxon>Streptophyta</taxon>
        <taxon>Embryophyta</taxon>
        <taxon>Tracheophyta</taxon>
        <taxon>Spermatophyta</taxon>
        <taxon>Magnoliopsida</taxon>
        <taxon>eudicotyledons</taxon>
        <taxon>Gunneridae</taxon>
        <taxon>Pentapetalae</taxon>
        <taxon>rosids</taxon>
        <taxon>fabids</taxon>
        <taxon>Fabales</taxon>
        <taxon>Fabaceae</taxon>
        <taxon>Papilionoideae</taxon>
        <taxon>50 kb inversion clade</taxon>
        <taxon>NPAAA clade</taxon>
        <taxon>Hologalegina</taxon>
        <taxon>IRL clade</taxon>
        <taxon>Fabeae</taxon>
        <taxon>Vicia</taxon>
    </lineage>
</organism>
<name>A0AAV0ZSX0_VICFA</name>
<proteinExistence type="predicted"/>
<keyword evidence="1" id="KW-0479">Metal-binding</keyword>
<dbReference type="PROSITE" id="PS50158">
    <property type="entry name" value="ZF_CCHC"/>
    <property type="match status" value="1"/>
</dbReference>
<dbReference type="Gene3D" id="4.10.60.10">
    <property type="entry name" value="Zinc finger, CCHC-type"/>
    <property type="match status" value="1"/>
</dbReference>
<sequence>MTSATLFGKLQEYETELARLKKHEIQVKDSKDIALMKSIKNHDSNQEDESNSSEDDDLIKKIKKFLRKERKREAPTRKVTCFECGEKGHVKSECPTLEKKKNYFKRNKEKKSKKAYMERENSSSDFESNQRINIALMDSHHSDDEIEEVSNEFSLYDNDVQGSIDELLNECKNFYKTVSIQKVQIISLEEKIDTMKKNFEIEK</sequence>
<dbReference type="GO" id="GO:0003676">
    <property type="term" value="F:nucleic acid binding"/>
    <property type="evidence" value="ECO:0007669"/>
    <property type="project" value="InterPro"/>
</dbReference>
<dbReference type="SMART" id="SM00343">
    <property type="entry name" value="ZnF_C2HC"/>
    <property type="match status" value="1"/>
</dbReference>
<keyword evidence="1" id="KW-0863">Zinc-finger</keyword>
<feature type="compositionally biased region" description="Acidic residues" evidence="2">
    <location>
        <begin position="46"/>
        <end position="56"/>
    </location>
</feature>
<dbReference type="InterPro" id="IPR001878">
    <property type="entry name" value="Znf_CCHC"/>
</dbReference>
<dbReference type="EMBL" id="OX451737">
    <property type="protein sequence ID" value="CAI8600976.1"/>
    <property type="molecule type" value="Genomic_DNA"/>
</dbReference>
<keyword evidence="1" id="KW-0862">Zinc</keyword>
<accession>A0AAV0ZSX0</accession>
<dbReference type="AlphaFoldDB" id="A0AAV0ZSX0"/>
<dbReference type="Pfam" id="PF00098">
    <property type="entry name" value="zf-CCHC"/>
    <property type="match status" value="1"/>
</dbReference>
<dbReference type="GO" id="GO:0008270">
    <property type="term" value="F:zinc ion binding"/>
    <property type="evidence" value="ECO:0007669"/>
    <property type="project" value="UniProtKB-KW"/>
</dbReference>
<evidence type="ECO:0000256" key="1">
    <source>
        <dbReference type="PROSITE-ProRule" id="PRU00047"/>
    </source>
</evidence>
<feature type="region of interest" description="Disordered" evidence="2">
    <location>
        <begin position="37"/>
        <end position="56"/>
    </location>
</feature>
<evidence type="ECO:0000313" key="5">
    <source>
        <dbReference type="Proteomes" id="UP001157006"/>
    </source>
</evidence>
<evidence type="ECO:0000313" key="4">
    <source>
        <dbReference type="EMBL" id="CAI8600976.1"/>
    </source>
</evidence>
<evidence type="ECO:0000256" key="2">
    <source>
        <dbReference type="SAM" id="MobiDB-lite"/>
    </source>
</evidence>
<feature type="domain" description="CCHC-type" evidence="3">
    <location>
        <begin position="81"/>
        <end position="95"/>
    </location>
</feature>
<dbReference type="InterPro" id="IPR036875">
    <property type="entry name" value="Znf_CCHC_sf"/>
</dbReference>
<reference evidence="4 5" key="1">
    <citation type="submission" date="2023-01" db="EMBL/GenBank/DDBJ databases">
        <authorList>
            <person name="Kreplak J."/>
        </authorList>
    </citation>
    <scope>NUCLEOTIDE SEQUENCE [LARGE SCALE GENOMIC DNA]</scope>
</reference>
<keyword evidence="5" id="KW-1185">Reference proteome</keyword>